<name>A0ABN1XW51_9PSEU</name>
<evidence type="ECO:0000313" key="2">
    <source>
        <dbReference type="Proteomes" id="UP001501414"/>
    </source>
</evidence>
<organism evidence="1 2">
    <name type="scientific">Pseudonocardia kongjuensis</name>
    <dbReference type="NCBI Taxonomy" id="102227"/>
    <lineage>
        <taxon>Bacteria</taxon>
        <taxon>Bacillati</taxon>
        <taxon>Actinomycetota</taxon>
        <taxon>Actinomycetes</taxon>
        <taxon>Pseudonocardiales</taxon>
        <taxon>Pseudonocardiaceae</taxon>
        <taxon>Pseudonocardia</taxon>
    </lineage>
</organism>
<gene>
    <name evidence="1" type="ORF">GCM10009613_34660</name>
</gene>
<accession>A0ABN1XW51</accession>
<dbReference type="EMBL" id="BAAAJK010000014">
    <property type="protein sequence ID" value="GAA1391690.1"/>
    <property type="molecule type" value="Genomic_DNA"/>
</dbReference>
<sequence>MSGAELDRAEVYAMIDSLGDAGRALAEESRVSLVRLSKALDLGLRF</sequence>
<proteinExistence type="predicted"/>
<comment type="caution">
    <text evidence="1">The sequence shown here is derived from an EMBL/GenBank/DDBJ whole genome shotgun (WGS) entry which is preliminary data.</text>
</comment>
<protein>
    <submittedName>
        <fullName evidence="1">Uncharacterized protein</fullName>
    </submittedName>
</protein>
<keyword evidence="2" id="KW-1185">Reference proteome</keyword>
<evidence type="ECO:0000313" key="1">
    <source>
        <dbReference type="EMBL" id="GAA1391690.1"/>
    </source>
</evidence>
<reference evidence="1 2" key="1">
    <citation type="journal article" date="2019" name="Int. J. Syst. Evol. Microbiol.">
        <title>The Global Catalogue of Microorganisms (GCM) 10K type strain sequencing project: providing services to taxonomists for standard genome sequencing and annotation.</title>
        <authorList>
            <consortium name="The Broad Institute Genomics Platform"/>
            <consortium name="The Broad Institute Genome Sequencing Center for Infectious Disease"/>
            <person name="Wu L."/>
            <person name="Ma J."/>
        </authorList>
    </citation>
    <scope>NUCLEOTIDE SEQUENCE [LARGE SCALE GENOMIC DNA]</scope>
    <source>
        <strain evidence="1 2">JCM 11896</strain>
    </source>
</reference>
<dbReference type="Proteomes" id="UP001501414">
    <property type="component" value="Unassembled WGS sequence"/>
</dbReference>